<comment type="caution">
    <text evidence="1">The sequence shown here is derived from an EMBL/GenBank/DDBJ whole genome shotgun (WGS) entry which is preliminary data.</text>
</comment>
<proteinExistence type="predicted"/>
<dbReference type="EMBL" id="CASHSV030000034">
    <property type="protein sequence ID" value="CAJ2642828.1"/>
    <property type="molecule type" value="Genomic_DNA"/>
</dbReference>
<gene>
    <name evidence="1" type="ORF">MILVUS5_LOCUS12221</name>
</gene>
<name>A0ACB0JCN9_TRIPR</name>
<evidence type="ECO:0000313" key="2">
    <source>
        <dbReference type="Proteomes" id="UP001177021"/>
    </source>
</evidence>
<sequence>MDVYSSFATAMSSSTSQPQRSIPPEDRISILPDSILYHILSFLPTKFSATTSILSKRWKPLWLSLLHLDFDFQSFIDFNTFRHAVYFVMLSREYTLPIKSLRLKSCSEHVFINGFLDAAMQPGIEYLDLETTTGKKDFELTLTPNIFSCKTLTVLKLKNLTVNKILTRVHFPLLKILHLDKVCFLCYEDIFKFPLSSPILEDFSVNDLQLRPGSKFISEKFISETSNVKCLTNLVKASYSARQDIPLFLFTWAHILKIKLRCPHLFYKVHTLHNLTQLELTFFGDNMDDIWSGKWKWVLEVLQHSPKLQHLTIHQEIENIGISEAYWEDPQIVPQCLSSQLKTFLFRGCRCKNSELQFIEYIMQNSKVLRTMTIHSASSIDLNAKHQMLKKLAVWHRNYKLILD</sequence>
<reference evidence="1" key="1">
    <citation type="submission" date="2023-10" db="EMBL/GenBank/DDBJ databases">
        <authorList>
            <person name="Rodriguez Cubillos JULIANA M."/>
            <person name="De Vega J."/>
        </authorList>
    </citation>
    <scope>NUCLEOTIDE SEQUENCE</scope>
</reference>
<accession>A0ACB0JCN9</accession>
<dbReference type="Proteomes" id="UP001177021">
    <property type="component" value="Unassembled WGS sequence"/>
</dbReference>
<keyword evidence="2" id="KW-1185">Reference proteome</keyword>
<organism evidence="1 2">
    <name type="scientific">Trifolium pratense</name>
    <name type="common">Red clover</name>
    <dbReference type="NCBI Taxonomy" id="57577"/>
    <lineage>
        <taxon>Eukaryota</taxon>
        <taxon>Viridiplantae</taxon>
        <taxon>Streptophyta</taxon>
        <taxon>Embryophyta</taxon>
        <taxon>Tracheophyta</taxon>
        <taxon>Spermatophyta</taxon>
        <taxon>Magnoliopsida</taxon>
        <taxon>eudicotyledons</taxon>
        <taxon>Gunneridae</taxon>
        <taxon>Pentapetalae</taxon>
        <taxon>rosids</taxon>
        <taxon>fabids</taxon>
        <taxon>Fabales</taxon>
        <taxon>Fabaceae</taxon>
        <taxon>Papilionoideae</taxon>
        <taxon>50 kb inversion clade</taxon>
        <taxon>NPAAA clade</taxon>
        <taxon>Hologalegina</taxon>
        <taxon>IRL clade</taxon>
        <taxon>Trifolieae</taxon>
        <taxon>Trifolium</taxon>
    </lineage>
</organism>
<evidence type="ECO:0000313" key="1">
    <source>
        <dbReference type="EMBL" id="CAJ2642828.1"/>
    </source>
</evidence>
<protein>
    <submittedName>
        <fullName evidence="1">Uncharacterized protein</fullName>
    </submittedName>
</protein>